<reference evidence="2 3" key="2">
    <citation type="submission" date="2018-11" db="EMBL/GenBank/DDBJ databases">
        <authorList>
            <consortium name="Pathogen Informatics"/>
        </authorList>
    </citation>
    <scope>NUCLEOTIDE SEQUENCE [LARGE SCALE GENOMIC DNA]</scope>
    <source>
        <strain evidence="2">Dakar</strain>
        <strain evidence="3">Dakar, Senegal</strain>
    </source>
</reference>
<evidence type="ECO:0000313" key="3">
    <source>
        <dbReference type="Proteomes" id="UP000279833"/>
    </source>
</evidence>
<dbReference type="EMBL" id="UZAK01041407">
    <property type="protein sequence ID" value="VDP66734.1"/>
    <property type="molecule type" value="Genomic_DNA"/>
</dbReference>
<keyword evidence="3" id="KW-1185">Reference proteome</keyword>
<feature type="signal peptide" evidence="1">
    <location>
        <begin position="1"/>
        <end position="21"/>
    </location>
</feature>
<evidence type="ECO:0000313" key="2">
    <source>
        <dbReference type="EMBL" id="VDP66734.1"/>
    </source>
</evidence>
<evidence type="ECO:0000313" key="4">
    <source>
        <dbReference type="WBParaSite" id="SCUD_0001871101-mRNA-1"/>
    </source>
</evidence>
<sequence length="44" mass="5284">MTVLGIFDLLLISFIFSLLQREEIGIILHCHILIEMEFYHYFVL</sequence>
<evidence type="ECO:0000256" key="1">
    <source>
        <dbReference type="SAM" id="SignalP"/>
    </source>
</evidence>
<feature type="chain" id="PRO_5043140950" evidence="1">
    <location>
        <begin position="22"/>
        <end position="44"/>
    </location>
</feature>
<organism evidence="4">
    <name type="scientific">Schistosoma curassoni</name>
    <dbReference type="NCBI Taxonomy" id="6186"/>
    <lineage>
        <taxon>Eukaryota</taxon>
        <taxon>Metazoa</taxon>
        <taxon>Spiralia</taxon>
        <taxon>Lophotrochozoa</taxon>
        <taxon>Platyhelminthes</taxon>
        <taxon>Trematoda</taxon>
        <taxon>Digenea</taxon>
        <taxon>Strigeidida</taxon>
        <taxon>Schistosomatoidea</taxon>
        <taxon>Schistosomatidae</taxon>
        <taxon>Schistosoma</taxon>
    </lineage>
</organism>
<gene>
    <name evidence="2" type="ORF">SCUD_LOCUS18708</name>
</gene>
<accession>A0A183KUG7</accession>
<dbReference type="WBParaSite" id="SCUD_0001871101-mRNA-1">
    <property type="protein sequence ID" value="SCUD_0001871101-mRNA-1"/>
    <property type="gene ID" value="SCUD_0001871101"/>
</dbReference>
<dbReference type="AlphaFoldDB" id="A0A183KUG7"/>
<reference evidence="4" key="1">
    <citation type="submission" date="2016-06" db="UniProtKB">
        <authorList>
            <consortium name="WormBaseParasite"/>
        </authorList>
    </citation>
    <scope>IDENTIFICATION</scope>
</reference>
<protein>
    <submittedName>
        <fullName evidence="2 4">Uncharacterized protein</fullName>
    </submittedName>
</protein>
<dbReference type="Proteomes" id="UP000279833">
    <property type="component" value="Unassembled WGS sequence"/>
</dbReference>
<proteinExistence type="predicted"/>
<name>A0A183KUG7_9TREM</name>
<keyword evidence="1" id="KW-0732">Signal</keyword>